<dbReference type="Proteomes" id="UP000274593">
    <property type="component" value="Chromosome"/>
</dbReference>
<accession>A0A3Q8RQE2</accession>
<dbReference type="EMBL" id="CP032548">
    <property type="protein sequence ID" value="AZJ35339.1"/>
    <property type="molecule type" value="Genomic_DNA"/>
</dbReference>
<feature type="signal peptide" evidence="1">
    <location>
        <begin position="1"/>
        <end position="25"/>
    </location>
</feature>
<dbReference type="AlphaFoldDB" id="A0A3Q8RQE2"/>
<organism evidence="2 3">
    <name type="scientific">Tenacibaculum singaporense</name>
    <dbReference type="NCBI Taxonomy" id="2358479"/>
    <lineage>
        <taxon>Bacteria</taxon>
        <taxon>Pseudomonadati</taxon>
        <taxon>Bacteroidota</taxon>
        <taxon>Flavobacteriia</taxon>
        <taxon>Flavobacteriales</taxon>
        <taxon>Flavobacteriaceae</taxon>
        <taxon>Tenacibaculum</taxon>
    </lineage>
</organism>
<dbReference type="KEGG" id="tsig:D6T69_07310"/>
<reference evidence="2 3" key="1">
    <citation type="submission" date="2018-09" db="EMBL/GenBank/DDBJ databases">
        <title>Insights into the microbiota of Asian seabass (Lates calcarifer) with tenacibaculosis symptoms and description of sp. nov. Tenacibaculum singaporense.</title>
        <authorList>
            <person name="Miyake S."/>
            <person name="Soh M."/>
            <person name="Azman M.N."/>
            <person name="Ngoh S.Y."/>
            <person name="Orban L."/>
        </authorList>
    </citation>
    <scope>NUCLEOTIDE SEQUENCE [LARGE SCALE GENOMIC DNA]</scope>
    <source>
        <strain evidence="2 3">DSM 106434</strain>
    </source>
</reference>
<dbReference type="RefSeq" id="WP_125067118.1">
    <property type="nucleotide sequence ID" value="NZ_CP032548.1"/>
</dbReference>
<protein>
    <submittedName>
        <fullName evidence="2">Uncharacterized protein</fullName>
    </submittedName>
</protein>
<name>A0A3Q8RQE2_9FLAO</name>
<gene>
    <name evidence="2" type="ORF">D6T69_07310</name>
</gene>
<evidence type="ECO:0000313" key="2">
    <source>
        <dbReference type="EMBL" id="AZJ35339.1"/>
    </source>
</evidence>
<keyword evidence="3" id="KW-1185">Reference proteome</keyword>
<keyword evidence="1" id="KW-0732">Signal</keyword>
<proteinExistence type="predicted"/>
<sequence>MKTITNKFKIALLAVGFLVVGTVSAQTTDATSANITKANADGETIRLIDNKGTIKYLQSNNGITTITSTTAGNRTTTTWQLGGTLNENTYIDVDGNAFALDGIELVTVGTGAGELQASTDATTESDHGTGTGFTILVRDEATGATKKLLATDLIQSGREEYTANAAAETANSATITVTGMPLNASKVFVYRNGAKLRAGTDYTLTTDTVTLVPQTTAPYDWNIYADDFFEVHWIK</sequence>
<feature type="chain" id="PRO_5018656499" evidence="1">
    <location>
        <begin position="26"/>
        <end position="235"/>
    </location>
</feature>
<evidence type="ECO:0000313" key="3">
    <source>
        <dbReference type="Proteomes" id="UP000274593"/>
    </source>
</evidence>
<evidence type="ECO:0000256" key="1">
    <source>
        <dbReference type="SAM" id="SignalP"/>
    </source>
</evidence>